<protein>
    <submittedName>
        <fullName evidence="7">GCN5-related N-acetyltransferase</fullName>
    </submittedName>
</protein>
<accession>A1ARI2</accession>
<name>A1ARI2_PELPD</name>
<gene>
    <name evidence="7" type="ordered locus">Ppro_2345</name>
</gene>
<sequence>MPEIALLNRSHDRAGFDCGTPELNAFLKTTARQHDQKGISRTFVLTDGGPVILGFFTLTLCELRAEQLPPGLAAKFPSHGLPAVRLARLAVSRREQRKGYGALLLAEAIHRTALVADQTGVIGLFVDAKDDSARQFYLRFGFLPLPGLSMHLFLPIATIRAAD</sequence>
<evidence type="ECO:0000256" key="4">
    <source>
        <dbReference type="ARBA" id="ARBA00023315"/>
    </source>
</evidence>
<evidence type="ECO:0000256" key="2">
    <source>
        <dbReference type="ARBA" id="ARBA00022649"/>
    </source>
</evidence>
<dbReference type="SUPFAM" id="SSF55729">
    <property type="entry name" value="Acyl-CoA N-acyltransferases (Nat)"/>
    <property type="match status" value="1"/>
</dbReference>
<evidence type="ECO:0000259" key="6">
    <source>
        <dbReference type="PROSITE" id="PS51186"/>
    </source>
</evidence>
<dbReference type="KEGG" id="ppd:Ppro_2345"/>
<dbReference type="eggNOG" id="COG0456">
    <property type="taxonomic scope" value="Bacteria"/>
</dbReference>
<evidence type="ECO:0000256" key="1">
    <source>
        <dbReference type="ARBA" id="ARBA00022491"/>
    </source>
</evidence>
<reference evidence="7 8" key="1">
    <citation type="submission" date="2006-10" db="EMBL/GenBank/DDBJ databases">
        <title>Complete sequence of chromosome of Pelobacter propionicus DSM 2379.</title>
        <authorList>
            <consortium name="US DOE Joint Genome Institute"/>
            <person name="Copeland A."/>
            <person name="Lucas S."/>
            <person name="Lapidus A."/>
            <person name="Barry K."/>
            <person name="Detter J.C."/>
            <person name="Glavina del Rio T."/>
            <person name="Hammon N."/>
            <person name="Israni S."/>
            <person name="Dalin E."/>
            <person name="Tice H."/>
            <person name="Pitluck S."/>
            <person name="Saunders E."/>
            <person name="Brettin T."/>
            <person name="Bruce D."/>
            <person name="Han C."/>
            <person name="Tapia R."/>
            <person name="Schmutz J."/>
            <person name="Larimer F."/>
            <person name="Land M."/>
            <person name="Hauser L."/>
            <person name="Kyrpides N."/>
            <person name="Kim E."/>
            <person name="Lovley D."/>
            <person name="Richardson P."/>
        </authorList>
    </citation>
    <scope>NUCLEOTIDE SEQUENCE [LARGE SCALE GENOMIC DNA]</scope>
    <source>
        <strain evidence="8">DSM 2379 / NBRC 103807 / OttBd1</strain>
    </source>
</reference>
<keyword evidence="3 7" id="KW-0808">Transferase</keyword>
<dbReference type="Pfam" id="PF13508">
    <property type="entry name" value="Acetyltransf_7"/>
    <property type="match status" value="1"/>
</dbReference>
<dbReference type="HOGENOM" id="CLU_101288_3_1_7"/>
<dbReference type="OrthoDB" id="9799147at2"/>
<keyword evidence="2" id="KW-1277">Toxin-antitoxin system</keyword>
<organism evidence="7 8">
    <name type="scientific">Pelobacter propionicus (strain DSM 2379 / NBRC 103807 / OttBd1)</name>
    <dbReference type="NCBI Taxonomy" id="338966"/>
    <lineage>
        <taxon>Bacteria</taxon>
        <taxon>Pseudomonadati</taxon>
        <taxon>Thermodesulfobacteriota</taxon>
        <taxon>Desulfuromonadia</taxon>
        <taxon>Desulfuromonadales</taxon>
        <taxon>Desulfuromonadaceae</taxon>
        <taxon>Pelobacter</taxon>
    </lineage>
</organism>
<keyword evidence="4" id="KW-0012">Acyltransferase</keyword>
<dbReference type="EMBL" id="CP000482">
    <property type="protein sequence ID" value="ABK99952.1"/>
    <property type="molecule type" value="Genomic_DNA"/>
</dbReference>
<dbReference type="PROSITE" id="PS51186">
    <property type="entry name" value="GNAT"/>
    <property type="match status" value="1"/>
</dbReference>
<dbReference type="STRING" id="338966.Ppro_2345"/>
<proteinExistence type="predicted"/>
<dbReference type="Proteomes" id="UP000006732">
    <property type="component" value="Chromosome"/>
</dbReference>
<evidence type="ECO:0000313" key="8">
    <source>
        <dbReference type="Proteomes" id="UP000006732"/>
    </source>
</evidence>
<comment type="catalytic activity">
    <reaction evidence="5">
        <text>glycyl-tRNA(Gly) + acetyl-CoA = N-acetylglycyl-tRNA(Gly) + CoA + H(+)</text>
        <dbReference type="Rhea" id="RHEA:81867"/>
        <dbReference type="Rhea" id="RHEA-COMP:9683"/>
        <dbReference type="Rhea" id="RHEA-COMP:19766"/>
        <dbReference type="ChEBI" id="CHEBI:15378"/>
        <dbReference type="ChEBI" id="CHEBI:57287"/>
        <dbReference type="ChEBI" id="CHEBI:57288"/>
        <dbReference type="ChEBI" id="CHEBI:78522"/>
        <dbReference type="ChEBI" id="CHEBI:232036"/>
    </reaction>
</comment>
<dbReference type="GO" id="GO:0016747">
    <property type="term" value="F:acyltransferase activity, transferring groups other than amino-acyl groups"/>
    <property type="evidence" value="ECO:0007669"/>
    <property type="project" value="InterPro"/>
</dbReference>
<dbReference type="Gene3D" id="3.40.630.30">
    <property type="match status" value="1"/>
</dbReference>
<evidence type="ECO:0000313" key="7">
    <source>
        <dbReference type="EMBL" id="ABK99952.1"/>
    </source>
</evidence>
<keyword evidence="1" id="KW-0678">Repressor</keyword>
<evidence type="ECO:0000256" key="5">
    <source>
        <dbReference type="ARBA" id="ARBA00049880"/>
    </source>
</evidence>
<dbReference type="InterPro" id="IPR016181">
    <property type="entry name" value="Acyl_CoA_acyltransferase"/>
</dbReference>
<dbReference type="PANTHER" id="PTHR36449:SF1">
    <property type="entry name" value="ACETYLTRANSFERASE"/>
    <property type="match status" value="1"/>
</dbReference>
<feature type="domain" description="N-acetyltransferase" evidence="6">
    <location>
        <begin position="2"/>
        <end position="155"/>
    </location>
</feature>
<keyword evidence="8" id="KW-1185">Reference proteome</keyword>
<dbReference type="PANTHER" id="PTHR36449">
    <property type="entry name" value="ACETYLTRANSFERASE-RELATED"/>
    <property type="match status" value="1"/>
</dbReference>
<dbReference type="InterPro" id="IPR000182">
    <property type="entry name" value="GNAT_dom"/>
</dbReference>
<evidence type="ECO:0000256" key="3">
    <source>
        <dbReference type="ARBA" id="ARBA00022679"/>
    </source>
</evidence>
<dbReference type="AlphaFoldDB" id="A1ARI2"/>
<dbReference type="RefSeq" id="WP_011736208.1">
    <property type="nucleotide sequence ID" value="NC_008609.1"/>
</dbReference>